<reference evidence="1 2" key="1">
    <citation type="journal article" date="2012" name="J. Bacteriol.">
        <title>Complete Genome Sequence of Paenibacillus mucilaginosus 3016, a Bacterium Functional as Microbial Fertilizer.</title>
        <authorList>
            <person name="Ma M."/>
            <person name="Wang Z."/>
            <person name="Li L."/>
            <person name="Jiang X."/>
            <person name="Guan D."/>
            <person name="Cao F."/>
            <person name="Chen H."/>
            <person name="Wang X."/>
            <person name="Shen D."/>
            <person name="Du B."/>
            <person name="Li J."/>
        </authorList>
    </citation>
    <scope>NUCLEOTIDE SEQUENCE [LARGE SCALE GENOMIC DNA]</scope>
    <source>
        <strain evidence="1 2">3016</strain>
    </source>
</reference>
<organism evidence="1 2">
    <name type="scientific">Paenibacillus mucilaginosus 3016</name>
    <dbReference type="NCBI Taxonomy" id="1116391"/>
    <lineage>
        <taxon>Bacteria</taxon>
        <taxon>Bacillati</taxon>
        <taxon>Bacillota</taxon>
        <taxon>Bacilli</taxon>
        <taxon>Bacillales</taxon>
        <taxon>Paenibacillaceae</taxon>
        <taxon>Paenibacillus</taxon>
    </lineage>
</organism>
<accession>H6N9N7</accession>
<name>H6N9N7_9BACL</name>
<keyword evidence="2" id="KW-1185">Reference proteome</keyword>
<proteinExistence type="predicted"/>
<evidence type="ECO:0000313" key="2">
    <source>
        <dbReference type="Proteomes" id="UP000007523"/>
    </source>
</evidence>
<gene>
    <name evidence="1" type="ORF">PM3016_1264</name>
</gene>
<dbReference type="HOGENOM" id="CLU_3390549_0_0_9"/>
<evidence type="ECO:0000313" key="1">
    <source>
        <dbReference type="EMBL" id="AFC28194.1"/>
    </source>
</evidence>
<dbReference type="KEGG" id="pmq:PM3016_1264"/>
<dbReference type="Proteomes" id="UP000007523">
    <property type="component" value="Chromosome"/>
</dbReference>
<dbReference type="AlphaFoldDB" id="H6N9N7"/>
<dbReference type="EMBL" id="CP003235">
    <property type="protein sequence ID" value="AFC28194.1"/>
    <property type="molecule type" value="Genomic_DNA"/>
</dbReference>
<protein>
    <submittedName>
        <fullName evidence="1">Uncharacterized protein</fullName>
    </submittedName>
</protein>
<sequence length="32" mass="3667">MMGIVQFTIKEALLTMKFKQIATRQLLPSSLK</sequence>